<feature type="transmembrane region" description="Helical" evidence="1">
    <location>
        <begin position="43"/>
        <end position="64"/>
    </location>
</feature>
<comment type="caution">
    <text evidence="2">The sequence shown here is derived from an EMBL/GenBank/DDBJ whole genome shotgun (WGS) entry which is preliminary data.</text>
</comment>
<proteinExistence type="predicted"/>
<organism evidence="2 3">
    <name type="scientific">Companilactobacillus nuruki</name>
    <dbReference type="NCBI Taxonomy" id="1993540"/>
    <lineage>
        <taxon>Bacteria</taxon>
        <taxon>Bacillati</taxon>
        <taxon>Bacillota</taxon>
        <taxon>Bacilli</taxon>
        <taxon>Lactobacillales</taxon>
        <taxon>Lactobacillaceae</taxon>
        <taxon>Companilactobacillus</taxon>
    </lineage>
</organism>
<evidence type="ECO:0000313" key="2">
    <source>
        <dbReference type="EMBL" id="PMD73781.1"/>
    </source>
</evidence>
<gene>
    <name evidence="2" type="ORF">CBP76_00095</name>
</gene>
<dbReference type="OrthoDB" id="2327416at2"/>
<dbReference type="AlphaFoldDB" id="A0A2N7AXG2"/>
<keyword evidence="1" id="KW-0472">Membrane</keyword>
<evidence type="ECO:0000256" key="1">
    <source>
        <dbReference type="SAM" id="Phobius"/>
    </source>
</evidence>
<evidence type="ECO:0000313" key="3">
    <source>
        <dbReference type="Proteomes" id="UP000235649"/>
    </source>
</evidence>
<dbReference type="RefSeq" id="WP_102194892.1">
    <property type="nucleotide sequence ID" value="NZ_NIPR01000001.1"/>
</dbReference>
<keyword evidence="1" id="KW-0812">Transmembrane</keyword>
<dbReference type="EMBL" id="NIPR01000001">
    <property type="protein sequence ID" value="PMD73781.1"/>
    <property type="molecule type" value="Genomic_DNA"/>
</dbReference>
<reference evidence="2 3" key="1">
    <citation type="submission" date="2017-05" db="EMBL/GenBank/DDBJ databases">
        <title>Lactobacillus nurukis nov., sp. nov., isolated from nuruk.</title>
        <authorList>
            <person name="Kim S.-J."/>
        </authorList>
    </citation>
    <scope>NUCLEOTIDE SEQUENCE [LARGE SCALE GENOMIC DNA]</scope>
    <source>
        <strain evidence="2 3">SYF10-1a</strain>
    </source>
</reference>
<keyword evidence="3" id="KW-1185">Reference proteome</keyword>
<accession>A0A2N7AXG2</accession>
<keyword evidence="1" id="KW-1133">Transmembrane helix</keyword>
<dbReference type="Proteomes" id="UP000235649">
    <property type="component" value="Unassembled WGS sequence"/>
</dbReference>
<name>A0A2N7AXG2_9LACO</name>
<protein>
    <recommendedName>
        <fullName evidence="4">Immunity protein</fullName>
    </recommendedName>
</protein>
<evidence type="ECO:0008006" key="4">
    <source>
        <dbReference type="Google" id="ProtNLM"/>
    </source>
</evidence>
<sequence>MRIFFGILIIILGGWQMYATTKYFQNLKTAGNKSTSIFSLAAVYSSFFLAIIFIIIGLATVFHWF</sequence>